<evidence type="ECO:0000313" key="3">
    <source>
        <dbReference type="Proteomes" id="UP000186922"/>
    </source>
</evidence>
<dbReference type="AlphaFoldDB" id="A0A1D1VD39"/>
<dbReference type="Proteomes" id="UP000186922">
    <property type="component" value="Unassembled WGS sequence"/>
</dbReference>
<proteinExistence type="predicted"/>
<keyword evidence="3" id="KW-1185">Reference proteome</keyword>
<feature type="compositionally biased region" description="Polar residues" evidence="1">
    <location>
        <begin position="1"/>
        <end position="10"/>
    </location>
</feature>
<protein>
    <submittedName>
        <fullName evidence="2">Uncharacterized protein</fullName>
    </submittedName>
</protein>
<organism evidence="2 3">
    <name type="scientific">Ramazzottius varieornatus</name>
    <name type="common">Water bear</name>
    <name type="synonym">Tardigrade</name>
    <dbReference type="NCBI Taxonomy" id="947166"/>
    <lineage>
        <taxon>Eukaryota</taxon>
        <taxon>Metazoa</taxon>
        <taxon>Ecdysozoa</taxon>
        <taxon>Tardigrada</taxon>
        <taxon>Eutardigrada</taxon>
        <taxon>Parachela</taxon>
        <taxon>Hypsibioidea</taxon>
        <taxon>Ramazzottiidae</taxon>
        <taxon>Ramazzottius</taxon>
    </lineage>
</organism>
<accession>A0A1D1VD39</accession>
<feature type="region of interest" description="Disordered" evidence="1">
    <location>
        <begin position="1"/>
        <end position="29"/>
    </location>
</feature>
<evidence type="ECO:0000313" key="2">
    <source>
        <dbReference type="EMBL" id="GAU96783.1"/>
    </source>
</evidence>
<evidence type="ECO:0000256" key="1">
    <source>
        <dbReference type="SAM" id="MobiDB-lite"/>
    </source>
</evidence>
<comment type="caution">
    <text evidence="2">The sequence shown here is derived from an EMBL/GenBank/DDBJ whole genome shotgun (WGS) entry which is preliminary data.</text>
</comment>
<gene>
    <name evidence="2" type="primary">RvY_08174-1</name>
    <name evidence="2" type="synonym">RvY_08174.1</name>
    <name evidence="2" type="ORF">RvY_08174</name>
</gene>
<sequence length="102" mass="11410">MIPATSGLSRNKQHGGMNDTGGNTEGVRLRKQRTFSWTSLARFECKSAMNANDNHVALKTAKAKWMRYSLSCVPCWVPVSSQSQFEDLMVWPCIEASLLTRS</sequence>
<dbReference type="EMBL" id="BDGG01000003">
    <property type="protein sequence ID" value="GAU96783.1"/>
    <property type="molecule type" value="Genomic_DNA"/>
</dbReference>
<name>A0A1D1VD39_RAMVA</name>
<reference evidence="2 3" key="1">
    <citation type="journal article" date="2016" name="Nat. Commun.">
        <title>Extremotolerant tardigrade genome and improved radiotolerance of human cultured cells by tardigrade-unique protein.</title>
        <authorList>
            <person name="Hashimoto T."/>
            <person name="Horikawa D.D."/>
            <person name="Saito Y."/>
            <person name="Kuwahara H."/>
            <person name="Kozuka-Hata H."/>
            <person name="Shin-I T."/>
            <person name="Minakuchi Y."/>
            <person name="Ohishi K."/>
            <person name="Motoyama A."/>
            <person name="Aizu T."/>
            <person name="Enomoto A."/>
            <person name="Kondo K."/>
            <person name="Tanaka S."/>
            <person name="Hara Y."/>
            <person name="Koshikawa S."/>
            <person name="Sagara H."/>
            <person name="Miura T."/>
            <person name="Yokobori S."/>
            <person name="Miyagawa K."/>
            <person name="Suzuki Y."/>
            <person name="Kubo T."/>
            <person name="Oyama M."/>
            <person name="Kohara Y."/>
            <person name="Fujiyama A."/>
            <person name="Arakawa K."/>
            <person name="Katayama T."/>
            <person name="Toyoda A."/>
            <person name="Kunieda T."/>
        </authorList>
    </citation>
    <scope>NUCLEOTIDE SEQUENCE [LARGE SCALE GENOMIC DNA]</scope>
    <source>
        <strain evidence="2 3">YOKOZUNA-1</strain>
    </source>
</reference>